<evidence type="ECO:0000256" key="7">
    <source>
        <dbReference type="ARBA" id="ARBA00023315"/>
    </source>
</evidence>
<evidence type="ECO:0000256" key="5">
    <source>
        <dbReference type="ARBA" id="ARBA00023098"/>
    </source>
</evidence>
<dbReference type="NCBIfam" id="TIGR03150">
    <property type="entry name" value="fabF"/>
    <property type="match status" value="1"/>
</dbReference>
<dbReference type="InterPro" id="IPR017568">
    <property type="entry name" value="3-oxoacyl-ACP_synth-2"/>
</dbReference>
<dbReference type="InterPro" id="IPR014030">
    <property type="entry name" value="Ketoacyl_synth_N"/>
</dbReference>
<dbReference type="PANTHER" id="PTHR11712:SF336">
    <property type="entry name" value="3-OXOACYL-[ACYL-CARRIER-PROTEIN] SYNTHASE, MITOCHONDRIAL"/>
    <property type="match status" value="1"/>
</dbReference>
<name>A0A6J6NGI3_9ZZZZ</name>
<dbReference type="NCBIfam" id="NF005589">
    <property type="entry name" value="PRK07314.1"/>
    <property type="match status" value="1"/>
</dbReference>
<keyword evidence="3" id="KW-0808">Transferase</keyword>
<keyword evidence="2" id="KW-0444">Lipid biosynthesis</keyword>
<feature type="domain" description="Ketosynthase family 3 (KS3)" evidence="8">
    <location>
        <begin position="6"/>
        <end position="415"/>
    </location>
</feature>
<keyword evidence="6" id="KW-0275">Fatty acid biosynthesis</keyword>
<dbReference type="Gene3D" id="3.40.47.10">
    <property type="match status" value="1"/>
</dbReference>
<dbReference type="InterPro" id="IPR014031">
    <property type="entry name" value="Ketoacyl_synth_C"/>
</dbReference>
<evidence type="ECO:0000256" key="1">
    <source>
        <dbReference type="ARBA" id="ARBA00008467"/>
    </source>
</evidence>
<dbReference type="Pfam" id="PF00109">
    <property type="entry name" value="ketoacyl-synt"/>
    <property type="match status" value="1"/>
</dbReference>
<dbReference type="CDD" id="cd00834">
    <property type="entry name" value="KAS_I_II"/>
    <property type="match status" value="1"/>
</dbReference>
<dbReference type="GO" id="GO:0005829">
    <property type="term" value="C:cytosol"/>
    <property type="evidence" value="ECO:0007669"/>
    <property type="project" value="TreeGrafter"/>
</dbReference>
<dbReference type="PROSITE" id="PS52004">
    <property type="entry name" value="KS3_2"/>
    <property type="match status" value="1"/>
</dbReference>
<dbReference type="InterPro" id="IPR020841">
    <property type="entry name" value="PKS_Beta-ketoAc_synthase_dom"/>
</dbReference>
<gene>
    <name evidence="9" type="ORF">UFOPK2399_00120</name>
</gene>
<reference evidence="9" key="1">
    <citation type="submission" date="2020-05" db="EMBL/GenBank/DDBJ databases">
        <authorList>
            <person name="Chiriac C."/>
            <person name="Salcher M."/>
            <person name="Ghai R."/>
            <person name="Kavagutti S V."/>
        </authorList>
    </citation>
    <scope>NUCLEOTIDE SEQUENCE</scope>
</reference>
<evidence type="ECO:0000256" key="6">
    <source>
        <dbReference type="ARBA" id="ARBA00023160"/>
    </source>
</evidence>
<dbReference type="InterPro" id="IPR000794">
    <property type="entry name" value="Beta-ketoacyl_synthase"/>
</dbReference>
<evidence type="ECO:0000256" key="4">
    <source>
        <dbReference type="ARBA" id="ARBA00022832"/>
    </source>
</evidence>
<protein>
    <submittedName>
        <fullName evidence="9">Unannotated protein</fullName>
    </submittedName>
</protein>
<dbReference type="SUPFAM" id="SSF53901">
    <property type="entry name" value="Thiolase-like"/>
    <property type="match status" value="2"/>
</dbReference>
<evidence type="ECO:0000259" key="8">
    <source>
        <dbReference type="PROSITE" id="PS52004"/>
    </source>
</evidence>
<evidence type="ECO:0000313" key="9">
    <source>
        <dbReference type="EMBL" id="CAB4683573.1"/>
    </source>
</evidence>
<comment type="similarity">
    <text evidence="1">Belongs to the thiolase-like superfamily. Beta-ketoacyl-ACP synthases family.</text>
</comment>
<dbReference type="SMART" id="SM00825">
    <property type="entry name" value="PKS_KS"/>
    <property type="match status" value="1"/>
</dbReference>
<dbReference type="GO" id="GO:0006633">
    <property type="term" value="P:fatty acid biosynthetic process"/>
    <property type="evidence" value="ECO:0007669"/>
    <property type="project" value="UniProtKB-KW"/>
</dbReference>
<dbReference type="PANTHER" id="PTHR11712">
    <property type="entry name" value="POLYKETIDE SYNTHASE-RELATED"/>
    <property type="match status" value="1"/>
</dbReference>
<evidence type="ECO:0000256" key="3">
    <source>
        <dbReference type="ARBA" id="ARBA00022679"/>
    </source>
</evidence>
<dbReference type="EMBL" id="CAEZXP010000001">
    <property type="protein sequence ID" value="CAB4683573.1"/>
    <property type="molecule type" value="Genomic_DNA"/>
</dbReference>
<keyword evidence="4" id="KW-0276">Fatty acid metabolism</keyword>
<dbReference type="Pfam" id="PF02801">
    <property type="entry name" value="Ketoacyl-synt_C"/>
    <property type="match status" value="1"/>
</dbReference>
<dbReference type="GO" id="GO:0004315">
    <property type="term" value="F:3-oxoacyl-[acyl-carrier-protein] synthase activity"/>
    <property type="evidence" value="ECO:0007669"/>
    <property type="project" value="TreeGrafter"/>
</dbReference>
<accession>A0A6J6NGI3</accession>
<keyword evidence="5" id="KW-0443">Lipid metabolism</keyword>
<dbReference type="FunFam" id="3.40.47.10:FF:000018">
    <property type="entry name" value="3-oxoacyl-[acyl-carrier-protein] synthase 2"/>
    <property type="match status" value="1"/>
</dbReference>
<sequence>MSDNGRRRVVVTGLGMVSPLGNDFETSWSRLLAGESGVGPITQFDHTEYPVHFACELKDFDPTNWVERKASRRMDRFAQMAIAAAHQAHADSGVNVADDPTRMGVSIATGIGGLASFQECYDTLRDRGPDRVSPFSIPSIIPNMGTAWVSIELGVKGPVMSECTACAASNMAIGSALDEIRNGRADVMFAGGTEAPITRVGVAGFDAMRALSRRNEDPERASRPFERDRDGLVMGEAAAVLVLEELERAKARGARIYGELIGYGMSADASHITEPDPTGESPARSMRMAMEDARVDPSEIGYINAHATSTPIGDTSETRVIKLALGEENAYKTTISSTKGATGHCFGAAGAIEAVFTTLALRDRRVPPTINYENPDPTCDLDYVPNVARDLPNLNVALSNSFGFGGHNATIVLRRYEG</sequence>
<proteinExistence type="inferred from homology"/>
<keyword evidence="7" id="KW-0012">Acyltransferase</keyword>
<evidence type="ECO:0000256" key="2">
    <source>
        <dbReference type="ARBA" id="ARBA00022516"/>
    </source>
</evidence>
<dbReference type="PIRSF" id="PIRSF000447">
    <property type="entry name" value="KAS_II"/>
    <property type="match status" value="1"/>
</dbReference>
<dbReference type="InterPro" id="IPR016039">
    <property type="entry name" value="Thiolase-like"/>
</dbReference>
<dbReference type="FunFam" id="3.40.47.10:FF:000029">
    <property type="entry name" value="3-oxoacyl-[acyl-carrier-protein] synthase 1"/>
    <property type="match status" value="1"/>
</dbReference>
<dbReference type="AlphaFoldDB" id="A0A6J6NGI3"/>
<organism evidence="9">
    <name type="scientific">freshwater metagenome</name>
    <dbReference type="NCBI Taxonomy" id="449393"/>
    <lineage>
        <taxon>unclassified sequences</taxon>
        <taxon>metagenomes</taxon>
        <taxon>ecological metagenomes</taxon>
    </lineage>
</organism>